<reference evidence="4 5" key="1">
    <citation type="submission" date="2015-10" db="EMBL/GenBank/DDBJ databases">
        <title>Draft genome sequence of Streptomyces cellostaticus DSM 40189, type strain for the species Streptomyces cellostaticus.</title>
        <authorList>
            <person name="Ruckert C."/>
            <person name="Winkler A."/>
            <person name="Kalinowski J."/>
            <person name="Kampfer P."/>
            <person name="Glaeser S."/>
        </authorList>
    </citation>
    <scope>NUCLEOTIDE SEQUENCE [LARGE SCALE GENOMIC DNA]</scope>
    <source>
        <strain evidence="4 5">DSM 40189</strain>
    </source>
</reference>
<feature type="domain" description="CoA carboxyltransferase C-terminal" evidence="3">
    <location>
        <begin position="275"/>
        <end position="510"/>
    </location>
</feature>
<evidence type="ECO:0000313" key="4">
    <source>
        <dbReference type="EMBL" id="KUM88370.1"/>
    </source>
</evidence>
<dbReference type="STRING" id="67285.AQI88_40140"/>
<keyword evidence="4" id="KW-0808">Transferase</keyword>
<dbReference type="InterPro" id="IPR034733">
    <property type="entry name" value="AcCoA_carboxyl_beta"/>
</dbReference>
<dbReference type="OrthoDB" id="9803706at2"/>
<dbReference type="EMBL" id="LMWL01000094">
    <property type="protein sequence ID" value="KUM88370.1"/>
    <property type="molecule type" value="Genomic_DNA"/>
</dbReference>
<gene>
    <name evidence="4" type="ORF">AQI88_40140</name>
</gene>
<name>A0A117PRX8_9ACTN</name>
<dbReference type="InterPro" id="IPR011762">
    <property type="entry name" value="COA_CT_N"/>
</dbReference>
<dbReference type="SUPFAM" id="SSF52096">
    <property type="entry name" value="ClpP/crotonase"/>
    <property type="match status" value="2"/>
</dbReference>
<dbReference type="GO" id="GO:0009317">
    <property type="term" value="C:acetyl-CoA carboxylase complex"/>
    <property type="evidence" value="ECO:0007669"/>
    <property type="project" value="TreeGrafter"/>
</dbReference>
<dbReference type="Proteomes" id="UP000054241">
    <property type="component" value="Unassembled WGS sequence"/>
</dbReference>
<dbReference type="Pfam" id="PF01039">
    <property type="entry name" value="Carboxyl_trans"/>
    <property type="match status" value="1"/>
</dbReference>
<evidence type="ECO:0000259" key="2">
    <source>
        <dbReference type="PROSITE" id="PS50980"/>
    </source>
</evidence>
<protein>
    <submittedName>
        <fullName evidence="4">Methylmalonyl-CoA carboxyltransferase</fullName>
    </submittedName>
</protein>
<proteinExistence type="predicted"/>
<accession>A0A117PRX8</accession>
<feature type="domain" description="CoA carboxyltransferase N-terminal" evidence="2">
    <location>
        <begin position="15"/>
        <end position="271"/>
    </location>
</feature>
<dbReference type="GO" id="GO:0016740">
    <property type="term" value="F:transferase activity"/>
    <property type="evidence" value="ECO:0007669"/>
    <property type="project" value="UniProtKB-KW"/>
</dbReference>
<sequence>MSMVERAWAGTSTDARSRVAELRDRRAKASEGPGQAATAAQHARGKLTARERIALLLDEGSFQEIGLLSRHRATGFGLENNRPYTDGVVTGWGTVDGRTVFVYAHDFRIYGGALGETHAAKIHKIMDMAIAAGAPLVSLNDGAGARIQEGVTALAGYGGIFRRNTLASGVIPQISVILGPCAGGAAYSPALTDFVFMVRGTSQMFITGPDVVKAVTGEEITHNGLGGADVQAETSGVAHFAYDDEETCIAEVRYLLSLLPSHNREHPPAVPGTDPADRRCDELLDLVPVDGSRPYDMRRVIEVLVDDGEYLEVHERWAGNIVCALARLDGEVVGIVASQPQTLAGVLDIEASEKAARFVQMCDAFNIPLVTLLDVPGFLPGVDQEHRGIIRHGAKLLYAYCNATVPRISLVLRKAYGGAYIVMDSQSIGADLTYAWPTNEIAVMGAEGAANVIFRRRIAEAEDPEDMRARLVKEYKAELMHPYYAAERGLVDDVIDPAATREVLIRSLAMLRAKHADLPSRKHGNPPQ</sequence>
<feature type="region of interest" description="Disordered" evidence="1">
    <location>
        <begin position="25"/>
        <end position="44"/>
    </location>
</feature>
<evidence type="ECO:0000256" key="1">
    <source>
        <dbReference type="SAM" id="MobiDB-lite"/>
    </source>
</evidence>
<evidence type="ECO:0000313" key="5">
    <source>
        <dbReference type="Proteomes" id="UP000054241"/>
    </source>
</evidence>
<organism evidence="4 5">
    <name type="scientific">Streptomyces cellostaticus</name>
    <dbReference type="NCBI Taxonomy" id="67285"/>
    <lineage>
        <taxon>Bacteria</taxon>
        <taxon>Bacillati</taxon>
        <taxon>Actinomycetota</taxon>
        <taxon>Actinomycetes</taxon>
        <taxon>Kitasatosporales</taxon>
        <taxon>Streptomycetaceae</taxon>
        <taxon>Streptomyces</taxon>
    </lineage>
</organism>
<dbReference type="PROSITE" id="PS50989">
    <property type="entry name" value="COA_CT_CTER"/>
    <property type="match status" value="1"/>
</dbReference>
<dbReference type="FunFam" id="3.90.226.10:FF:000016">
    <property type="entry name" value="Propionyl-CoA carboxylase, beta subunit"/>
    <property type="match status" value="1"/>
</dbReference>
<evidence type="ECO:0000259" key="3">
    <source>
        <dbReference type="PROSITE" id="PS50989"/>
    </source>
</evidence>
<comment type="caution">
    <text evidence="4">The sequence shown here is derived from an EMBL/GenBank/DDBJ whole genome shotgun (WGS) entry which is preliminary data.</text>
</comment>
<dbReference type="PANTHER" id="PTHR43842">
    <property type="entry name" value="PROPIONYL-COA CARBOXYLASE BETA CHAIN"/>
    <property type="match status" value="1"/>
</dbReference>
<dbReference type="InterPro" id="IPR051047">
    <property type="entry name" value="AccD/PCCB"/>
</dbReference>
<dbReference type="GO" id="GO:0004658">
    <property type="term" value="F:propionyl-CoA carboxylase activity"/>
    <property type="evidence" value="ECO:0007669"/>
    <property type="project" value="TreeGrafter"/>
</dbReference>
<dbReference type="InterPro" id="IPR029045">
    <property type="entry name" value="ClpP/crotonase-like_dom_sf"/>
</dbReference>
<dbReference type="AlphaFoldDB" id="A0A117PRX8"/>
<dbReference type="InterPro" id="IPR011763">
    <property type="entry name" value="COA_CT_C"/>
</dbReference>
<keyword evidence="5" id="KW-1185">Reference proteome</keyword>
<dbReference type="PANTHER" id="PTHR43842:SF2">
    <property type="entry name" value="PROPIONYL-COA CARBOXYLASE BETA CHAIN, MITOCHONDRIAL"/>
    <property type="match status" value="1"/>
</dbReference>
<dbReference type="Gene3D" id="3.90.226.10">
    <property type="entry name" value="2-enoyl-CoA Hydratase, Chain A, domain 1"/>
    <property type="match status" value="2"/>
</dbReference>
<dbReference type="PROSITE" id="PS50980">
    <property type="entry name" value="COA_CT_NTER"/>
    <property type="match status" value="1"/>
</dbReference>